<reference evidence="3 4" key="1">
    <citation type="submission" date="2017-08" db="EMBL/GenBank/DDBJ databases">
        <title>Halovibrio sewagensis sp. nov., isolated from wastewater of high salinity.</title>
        <authorList>
            <person name="Dong X."/>
            <person name="Zhang G."/>
        </authorList>
    </citation>
    <scope>NUCLEOTIDE SEQUENCE [LARGE SCALE GENOMIC DNA]</scope>
    <source>
        <strain evidence="3 4">YL5-2</strain>
    </source>
</reference>
<feature type="region of interest" description="Disordered" evidence="2">
    <location>
        <begin position="1"/>
        <end position="39"/>
    </location>
</feature>
<gene>
    <name evidence="3" type="ORF">CK501_11260</name>
</gene>
<dbReference type="OrthoDB" id="5523335at2"/>
<comment type="caution">
    <text evidence="3">The sequence shown here is derived from an EMBL/GenBank/DDBJ whole genome shotgun (WGS) entry which is preliminary data.</text>
</comment>
<name>A0A2A2F5K7_9GAMM</name>
<feature type="region of interest" description="Disordered" evidence="2">
    <location>
        <begin position="293"/>
        <end position="326"/>
    </location>
</feature>
<feature type="coiled-coil region" evidence="1">
    <location>
        <begin position="87"/>
        <end position="124"/>
    </location>
</feature>
<feature type="compositionally biased region" description="Low complexity" evidence="2">
    <location>
        <begin position="185"/>
        <end position="194"/>
    </location>
</feature>
<evidence type="ECO:0000256" key="2">
    <source>
        <dbReference type="SAM" id="MobiDB-lite"/>
    </source>
</evidence>
<proteinExistence type="predicted"/>
<protein>
    <recommendedName>
        <fullName evidence="5">DUF349 domain-containing protein</fullName>
    </recommendedName>
</protein>
<dbReference type="EMBL" id="NSKD01000004">
    <property type="protein sequence ID" value="PAU80208.1"/>
    <property type="molecule type" value="Genomic_DNA"/>
</dbReference>
<evidence type="ECO:0008006" key="5">
    <source>
        <dbReference type="Google" id="ProtNLM"/>
    </source>
</evidence>
<organism evidence="3 4">
    <name type="scientific">Halovibrio salipaludis</name>
    <dbReference type="NCBI Taxonomy" id="2032626"/>
    <lineage>
        <taxon>Bacteria</taxon>
        <taxon>Pseudomonadati</taxon>
        <taxon>Pseudomonadota</taxon>
        <taxon>Gammaproteobacteria</taxon>
        <taxon>Oceanospirillales</taxon>
        <taxon>Halomonadaceae</taxon>
        <taxon>Halovibrio</taxon>
    </lineage>
</organism>
<evidence type="ECO:0000313" key="3">
    <source>
        <dbReference type="EMBL" id="PAU80208.1"/>
    </source>
</evidence>
<feature type="compositionally biased region" description="Polar residues" evidence="2">
    <location>
        <begin position="718"/>
        <end position="727"/>
    </location>
</feature>
<keyword evidence="4" id="KW-1185">Reference proteome</keyword>
<dbReference type="Pfam" id="PF03993">
    <property type="entry name" value="DUF349"/>
    <property type="match status" value="3"/>
</dbReference>
<feature type="region of interest" description="Disordered" evidence="2">
    <location>
        <begin position="175"/>
        <end position="194"/>
    </location>
</feature>
<evidence type="ECO:0000313" key="4">
    <source>
        <dbReference type="Proteomes" id="UP000218896"/>
    </source>
</evidence>
<sequence>MAGFLKQFFKPRQPTSAAAQSEPQASTATPERPAPDPDIVAKATTTGELETLATQGETAAIRREAIGRIQDTEALERISRALKGRDKGAFQAARRKLREQREQAEAEEARQADIERILQDIEELATTQDTKLYQARLDALVSRWGSISGTTESAQTQRYEASLARCRERAQAIADEEAQARAEQEQAQEQQGAVETLAATAEQLASAWPEEGASLSSLDAMIKTQRNRWEQATANRTPDAELKTRFERLMAQLEAYYQALSAWQQHEAQLEQALQEKDTETIEATLAAVNWPEGFPAPPALARARKHRDGQTRSSSEPQQEAPRVDTGELGRTLDALEQSLEQQQLKPSREHFREAQKLQDQLPEKEARQHQARITRLGRQLQELRDWLGFAARPKLESLCEQMEYLADQPMEPEAKAEHIQDLQQQWYDLGGTPDQQLWQRFKDATDRAYEPCHQYFNEKKRLKEANLEKRQYIVGQLQEFVDNLDWAGCDYKAVDRIQRTARREWSDAKPVDYRANRPLQKQFDRLIKALNAGLEAERERNDALKRDVVERAEALIEHDPLREATEGAKALQKEWEAIGITHQQEDRRLWKAFRAACDQIFARLSEQREAREEAFNAAAEEAESLIRQLQDIDPTEVEPAELEAFRKAFRALELPRDRAGALADRFNKAMDGVQQQQMSALRAQRYQQWLAALDQHQSGETPGPESFRHPPMPLEQATQESDTPSQARALCIRVEIVSGAATPPEDQAQRMALQVSRLNEGMKSEQSLESQEDELDSLLATWCELDAADGLTPEHYQRLREALKHWFLRSSGDEASQQT</sequence>
<dbReference type="InterPro" id="IPR007139">
    <property type="entry name" value="DUF349"/>
</dbReference>
<evidence type="ECO:0000256" key="1">
    <source>
        <dbReference type="SAM" id="Coils"/>
    </source>
</evidence>
<feature type="compositionally biased region" description="Polar residues" evidence="2">
    <location>
        <begin position="13"/>
        <end position="29"/>
    </location>
</feature>
<dbReference type="AlphaFoldDB" id="A0A2A2F5K7"/>
<dbReference type="RefSeq" id="WP_095617825.1">
    <property type="nucleotide sequence ID" value="NZ_NSKD01000004.1"/>
</dbReference>
<feature type="region of interest" description="Disordered" evidence="2">
    <location>
        <begin position="699"/>
        <end position="727"/>
    </location>
</feature>
<keyword evidence="1" id="KW-0175">Coiled coil</keyword>
<accession>A0A2A2F5K7</accession>
<dbReference type="Proteomes" id="UP000218896">
    <property type="component" value="Unassembled WGS sequence"/>
</dbReference>